<dbReference type="GO" id="GO:0008961">
    <property type="term" value="F:phosphatidylglycerol-prolipoprotein diacylglyceryl transferase activity"/>
    <property type="evidence" value="ECO:0007669"/>
    <property type="project" value="UniProtKB-UniRule"/>
</dbReference>
<proteinExistence type="inferred from homology"/>
<feature type="transmembrane region" description="Helical" evidence="7">
    <location>
        <begin position="162"/>
        <end position="181"/>
    </location>
</feature>
<comment type="caution">
    <text evidence="8">The sequence shown here is derived from an EMBL/GenBank/DDBJ whole genome shotgun (WGS) entry which is preliminary data.</text>
</comment>
<dbReference type="PANTHER" id="PTHR30589:SF0">
    <property type="entry name" value="PHOSPHATIDYLGLYCEROL--PROLIPOPROTEIN DIACYLGLYCERYL TRANSFERASE"/>
    <property type="match status" value="1"/>
</dbReference>
<accession>A0A1G1WV76</accession>
<gene>
    <name evidence="7" type="primary">lgt</name>
    <name evidence="8" type="ORF">A3A57_02295</name>
</gene>
<dbReference type="UniPathway" id="UPA00664"/>
<dbReference type="EMBL" id="MHDA01000029">
    <property type="protein sequence ID" value="OGY31658.1"/>
    <property type="molecule type" value="Genomic_DNA"/>
</dbReference>
<comment type="similarity">
    <text evidence="1 7">Belongs to the Lgt family.</text>
</comment>
<feature type="transmembrane region" description="Helical" evidence="7">
    <location>
        <begin position="87"/>
        <end position="105"/>
    </location>
</feature>
<dbReference type="Proteomes" id="UP000179279">
    <property type="component" value="Unassembled WGS sequence"/>
</dbReference>
<keyword evidence="4 7" id="KW-0812">Transmembrane</keyword>
<reference evidence="8 9" key="1">
    <citation type="journal article" date="2016" name="Nat. Commun.">
        <title>Thousands of microbial genomes shed light on interconnected biogeochemical processes in an aquifer system.</title>
        <authorList>
            <person name="Anantharaman K."/>
            <person name="Brown C.T."/>
            <person name="Hug L.A."/>
            <person name="Sharon I."/>
            <person name="Castelle C.J."/>
            <person name="Probst A.J."/>
            <person name="Thomas B.C."/>
            <person name="Singh A."/>
            <person name="Wilkins M.J."/>
            <person name="Karaoz U."/>
            <person name="Brodie E.L."/>
            <person name="Williams K.H."/>
            <person name="Hubbard S.S."/>
            <person name="Banfield J.F."/>
        </authorList>
    </citation>
    <scope>NUCLEOTIDE SEQUENCE [LARGE SCALE GENOMIC DNA]</scope>
</reference>
<dbReference type="Pfam" id="PF01790">
    <property type="entry name" value="LGT"/>
    <property type="match status" value="1"/>
</dbReference>
<evidence type="ECO:0000256" key="1">
    <source>
        <dbReference type="ARBA" id="ARBA00007150"/>
    </source>
</evidence>
<evidence type="ECO:0000256" key="3">
    <source>
        <dbReference type="ARBA" id="ARBA00022679"/>
    </source>
</evidence>
<evidence type="ECO:0000256" key="4">
    <source>
        <dbReference type="ARBA" id="ARBA00022692"/>
    </source>
</evidence>
<keyword evidence="6 7" id="KW-0472">Membrane</keyword>
<protein>
    <recommendedName>
        <fullName evidence="7">Phosphatidylglycerol--prolipoprotein diacylglyceryl transferase</fullName>
        <ecNumber evidence="7">2.5.1.145</ecNumber>
    </recommendedName>
</protein>
<dbReference type="GO" id="GO:0042158">
    <property type="term" value="P:lipoprotein biosynthetic process"/>
    <property type="evidence" value="ECO:0007669"/>
    <property type="project" value="UniProtKB-UniRule"/>
</dbReference>
<comment type="function">
    <text evidence="7">Catalyzes the transfer of the diacylglyceryl group from phosphatidylglycerol to the sulfhydryl group of the N-terminal cysteine of a prolipoprotein, the first step in the formation of mature lipoproteins.</text>
</comment>
<evidence type="ECO:0000256" key="7">
    <source>
        <dbReference type="HAMAP-Rule" id="MF_01147"/>
    </source>
</evidence>
<dbReference type="EC" id="2.5.1.145" evidence="7"/>
<feature type="transmembrane region" description="Helical" evidence="7">
    <location>
        <begin position="46"/>
        <end position="67"/>
    </location>
</feature>
<evidence type="ECO:0000256" key="5">
    <source>
        <dbReference type="ARBA" id="ARBA00022989"/>
    </source>
</evidence>
<evidence type="ECO:0000256" key="2">
    <source>
        <dbReference type="ARBA" id="ARBA00022475"/>
    </source>
</evidence>
<dbReference type="HAMAP" id="MF_01147">
    <property type="entry name" value="Lgt"/>
    <property type="match status" value="1"/>
</dbReference>
<keyword evidence="5 7" id="KW-1133">Transmembrane helix</keyword>
<dbReference type="InterPro" id="IPR001640">
    <property type="entry name" value="Lgt"/>
</dbReference>
<feature type="transmembrane region" description="Helical" evidence="7">
    <location>
        <begin position="12"/>
        <end position="34"/>
    </location>
</feature>
<keyword evidence="3 7" id="KW-0808">Transferase</keyword>
<name>A0A1G1WV76_9BACT</name>
<feature type="transmembrane region" description="Helical" evidence="7">
    <location>
        <begin position="117"/>
        <end position="138"/>
    </location>
</feature>
<dbReference type="PANTHER" id="PTHR30589">
    <property type="entry name" value="PROLIPOPROTEIN DIACYLGLYCERYL TRANSFERASE"/>
    <property type="match status" value="1"/>
</dbReference>
<feature type="transmembrane region" description="Helical" evidence="7">
    <location>
        <begin position="193"/>
        <end position="210"/>
    </location>
</feature>
<comment type="catalytic activity">
    <reaction evidence="7">
        <text>L-cysteinyl-[prolipoprotein] + a 1,2-diacyl-sn-glycero-3-phospho-(1'-sn-glycerol) = an S-1,2-diacyl-sn-glyceryl-L-cysteinyl-[prolipoprotein] + sn-glycerol 1-phosphate + H(+)</text>
        <dbReference type="Rhea" id="RHEA:56712"/>
        <dbReference type="Rhea" id="RHEA-COMP:14679"/>
        <dbReference type="Rhea" id="RHEA-COMP:14680"/>
        <dbReference type="ChEBI" id="CHEBI:15378"/>
        <dbReference type="ChEBI" id="CHEBI:29950"/>
        <dbReference type="ChEBI" id="CHEBI:57685"/>
        <dbReference type="ChEBI" id="CHEBI:64716"/>
        <dbReference type="ChEBI" id="CHEBI:140658"/>
        <dbReference type="EC" id="2.5.1.145"/>
    </reaction>
</comment>
<dbReference type="GO" id="GO:0005886">
    <property type="term" value="C:plasma membrane"/>
    <property type="evidence" value="ECO:0007669"/>
    <property type="project" value="UniProtKB-SubCell"/>
</dbReference>
<organism evidence="8 9">
    <name type="scientific">Candidatus Woykebacteria bacterium RIFCSPLOWO2_01_FULL_41_12</name>
    <dbReference type="NCBI Taxonomy" id="1802604"/>
    <lineage>
        <taxon>Bacteria</taxon>
        <taxon>Candidatus Woykeibacteriota</taxon>
    </lineage>
</organism>
<keyword evidence="2 7" id="KW-1003">Cell membrane</keyword>
<evidence type="ECO:0000313" key="8">
    <source>
        <dbReference type="EMBL" id="OGY31658.1"/>
    </source>
</evidence>
<dbReference type="AlphaFoldDB" id="A0A1G1WV76"/>
<evidence type="ECO:0000313" key="9">
    <source>
        <dbReference type="Proteomes" id="UP000179279"/>
    </source>
</evidence>
<feature type="transmembrane region" description="Helical" evidence="7">
    <location>
        <begin position="222"/>
        <end position="244"/>
    </location>
</feature>
<evidence type="ECO:0000256" key="6">
    <source>
        <dbReference type="ARBA" id="ARBA00023136"/>
    </source>
</evidence>
<comment type="subcellular location">
    <subcellularLocation>
        <location evidence="7">Cell membrane</location>
        <topology evidence="7">Multi-pass membrane protein</topology>
    </subcellularLocation>
</comment>
<comment type="caution">
    <text evidence="7">Lacks conserved residue(s) required for the propagation of feature annotation.</text>
</comment>
<sequence>MLPVLLNIGPITIYSFGFFLALSYLVGTFVFWKLGKKQGYNEEKLLDLSVISLITALVGGHLYFAILNFSLFQDSLVSILYVWQGGFAYHGSLAAVFLVVSYFVVKWKWSYFQIADIGSLAATASLIVGKVGTFFAGFDFGRVSSLPWAVQFPNLVGQRHPAQLYEALAYMVVFVLLYYLYLRNLASSEMKSGKIFFSFLVLTGLTRAIFEFFRAQNLFVGVFPLASLVSLIIVLLAIGALYYFQIRDLKSDLRVFLGNFLALNKKVLRRLKL</sequence>
<comment type="pathway">
    <text evidence="7">Protein modification; lipoprotein biosynthesis (diacylglyceryl transfer).</text>
</comment>